<evidence type="ECO:0000313" key="2">
    <source>
        <dbReference type="EMBL" id="CDZ99055.1"/>
    </source>
</evidence>
<keyword evidence="1" id="KW-0472">Membrane</keyword>
<dbReference type="EMBL" id="CCSE01000001">
    <property type="protein sequence ID" value="CDZ99055.1"/>
    <property type="molecule type" value="Genomic_DNA"/>
</dbReference>
<organism evidence="2 3">
    <name type="scientific">Jeotgalicoccus saudimassiliensis</name>
    <dbReference type="NCBI Taxonomy" id="1461582"/>
    <lineage>
        <taxon>Bacteria</taxon>
        <taxon>Bacillati</taxon>
        <taxon>Bacillota</taxon>
        <taxon>Bacilli</taxon>
        <taxon>Bacillales</taxon>
        <taxon>Staphylococcaceae</taxon>
        <taxon>Jeotgalicoccus</taxon>
    </lineage>
</organism>
<evidence type="ECO:0000256" key="1">
    <source>
        <dbReference type="SAM" id="Phobius"/>
    </source>
</evidence>
<dbReference type="Proteomes" id="UP000044136">
    <property type="component" value="Unassembled WGS sequence"/>
</dbReference>
<sequence length="83" mass="9611">MTKKLKRWTFLDSVNAILFIVVLLFLLDFQNEGLMSWILLAVFAFWLITVVIRNIMISKIVKDPQHPLHNIQTGKNSGSNIKK</sequence>
<dbReference type="eggNOG" id="ENOG50332F9">
    <property type="taxonomic scope" value="Bacteria"/>
</dbReference>
<dbReference type="OrthoDB" id="2413514at2"/>
<dbReference type="RefSeq" id="WP_052108705.1">
    <property type="nucleotide sequence ID" value="NZ_CCSE01000001.1"/>
</dbReference>
<reference evidence="2 3" key="1">
    <citation type="submission" date="2014-07" db="EMBL/GenBank/DDBJ databases">
        <authorList>
            <person name="Urmite Genomes Urmite Genomes"/>
        </authorList>
    </citation>
    <scope>NUCLEOTIDE SEQUENCE [LARGE SCALE GENOMIC DNA]</scope>
    <source>
        <strain evidence="2 3">13MG44_air</strain>
    </source>
</reference>
<feature type="transmembrane region" description="Helical" evidence="1">
    <location>
        <begin position="33"/>
        <end position="52"/>
    </location>
</feature>
<feature type="transmembrane region" description="Helical" evidence="1">
    <location>
        <begin position="7"/>
        <end position="27"/>
    </location>
</feature>
<proteinExistence type="predicted"/>
<keyword evidence="1" id="KW-0812">Transmembrane</keyword>
<keyword evidence="1" id="KW-1133">Transmembrane helix</keyword>
<dbReference type="HOGENOM" id="CLU_2538055_0_0_9"/>
<accession>A0A078LYH3</accession>
<gene>
    <name evidence="2" type="ORF">BN1048_00174</name>
</gene>
<name>A0A078LYH3_9STAP</name>
<keyword evidence="3" id="KW-1185">Reference proteome</keyword>
<dbReference type="AlphaFoldDB" id="A0A078LYH3"/>
<protein>
    <submittedName>
        <fullName evidence="2">Uncharacterized protein</fullName>
    </submittedName>
</protein>
<evidence type="ECO:0000313" key="3">
    <source>
        <dbReference type="Proteomes" id="UP000044136"/>
    </source>
</evidence>